<organism evidence="11 12">
    <name type="scientific">Collinsella tanakaei</name>
    <dbReference type="NCBI Taxonomy" id="626935"/>
    <lineage>
        <taxon>Bacteria</taxon>
        <taxon>Bacillati</taxon>
        <taxon>Actinomycetota</taxon>
        <taxon>Coriobacteriia</taxon>
        <taxon>Coriobacteriales</taxon>
        <taxon>Coriobacteriaceae</taxon>
        <taxon>Collinsella</taxon>
    </lineage>
</organism>
<evidence type="ECO:0000256" key="9">
    <source>
        <dbReference type="ARBA" id="ARBA00023136"/>
    </source>
</evidence>
<accession>A0A3E4QP99</accession>
<comment type="caution">
    <text evidence="11">The sequence shown here is derived from an EMBL/GenBank/DDBJ whole genome shotgun (WGS) entry which is preliminary data.</text>
</comment>
<keyword evidence="6 11" id="KW-0067">ATP-binding</keyword>
<sequence length="396" mass="42946">MNAQINGSTRHRQEPATPLAARNLSAGYAAPIVQGVEIDLAAGTLTALIGPNGSGKSTILKSLCGRLRPLAGTVIVEGAELASLRERDLARTLAVHDTSRPSPELLTCRDVVEAGRFPHTGRFGSLTHADRDAVQEALALCHIEDISERDFATLSDGQRQRALIARAICQEPRVLILDEPTSYLDVSSQLEILQMLRRLARTRGICIIASLHELALAQKAADHVIAVARGGIAFQGSAREAFTQEHMANLYGIDPSSFNPAFGSFEMERPRGNARVFIVAGGGSGVEDMRELQRRDVPFAAGVLHRGDIDWSLARALAVQVIDTPAFEPIEERAIIDAKAVLEGCRALIWSLEDTGAINRRNRDLLEHAKARNLPVYASATEFFNGQEPYGHAPTF</sequence>
<dbReference type="InterPro" id="IPR027417">
    <property type="entry name" value="P-loop_NTPase"/>
</dbReference>
<dbReference type="GO" id="GO:0005524">
    <property type="term" value="F:ATP binding"/>
    <property type="evidence" value="ECO:0007669"/>
    <property type="project" value="UniProtKB-KW"/>
</dbReference>
<evidence type="ECO:0000256" key="6">
    <source>
        <dbReference type="ARBA" id="ARBA00022840"/>
    </source>
</evidence>
<dbReference type="Gene3D" id="3.40.50.300">
    <property type="entry name" value="P-loop containing nucleotide triphosphate hydrolases"/>
    <property type="match status" value="1"/>
</dbReference>
<evidence type="ECO:0000313" key="12">
    <source>
        <dbReference type="Proteomes" id="UP000260943"/>
    </source>
</evidence>
<evidence type="ECO:0000256" key="7">
    <source>
        <dbReference type="ARBA" id="ARBA00023004"/>
    </source>
</evidence>
<evidence type="ECO:0000256" key="1">
    <source>
        <dbReference type="ARBA" id="ARBA00004202"/>
    </source>
</evidence>
<dbReference type="GO" id="GO:0005886">
    <property type="term" value="C:plasma membrane"/>
    <property type="evidence" value="ECO:0007669"/>
    <property type="project" value="UniProtKB-SubCell"/>
</dbReference>
<comment type="subcellular location">
    <subcellularLocation>
        <location evidence="1">Cell membrane</location>
        <topology evidence="1">Peripheral membrane protein</topology>
    </subcellularLocation>
</comment>
<dbReference type="CDD" id="cd03214">
    <property type="entry name" value="ABC_Iron-Siderophores_B12_Hemin"/>
    <property type="match status" value="1"/>
</dbReference>
<dbReference type="EMBL" id="QSRJ01000013">
    <property type="protein sequence ID" value="RGL08051.1"/>
    <property type="molecule type" value="Genomic_DNA"/>
</dbReference>
<evidence type="ECO:0000256" key="2">
    <source>
        <dbReference type="ARBA" id="ARBA00022448"/>
    </source>
</evidence>
<keyword evidence="8" id="KW-0406">Ion transport</keyword>
<dbReference type="AlphaFoldDB" id="A0A3E4QP99"/>
<dbReference type="SMART" id="SM00382">
    <property type="entry name" value="AAA"/>
    <property type="match status" value="1"/>
</dbReference>
<evidence type="ECO:0000256" key="5">
    <source>
        <dbReference type="ARBA" id="ARBA00022741"/>
    </source>
</evidence>
<keyword evidence="7" id="KW-0408">Iron</keyword>
<reference evidence="11 12" key="1">
    <citation type="submission" date="2018-08" db="EMBL/GenBank/DDBJ databases">
        <title>A genome reference for cultivated species of the human gut microbiota.</title>
        <authorList>
            <person name="Zou Y."/>
            <person name="Xue W."/>
            <person name="Luo G."/>
        </authorList>
    </citation>
    <scope>NUCLEOTIDE SEQUENCE [LARGE SCALE GENOMIC DNA]</scope>
    <source>
        <strain evidence="11 12">TF08-14</strain>
    </source>
</reference>
<keyword evidence="5" id="KW-0547">Nucleotide-binding</keyword>
<gene>
    <name evidence="11" type="ORF">DXC81_09605</name>
</gene>
<dbReference type="GO" id="GO:0016887">
    <property type="term" value="F:ATP hydrolysis activity"/>
    <property type="evidence" value="ECO:0007669"/>
    <property type="project" value="InterPro"/>
</dbReference>
<evidence type="ECO:0000259" key="10">
    <source>
        <dbReference type="PROSITE" id="PS50893"/>
    </source>
</evidence>
<feature type="domain" description="ABC transporter" evidence="10">
    <location>
        <begin position="11"/>
        <end position="254"/>
    </location>
</feature>
<dbReference type="PANTHER" id="PTHR42771">
    <property type="entry name" value="IRON(3+)-HYDROXAMATE IMPORT ATP-BINDING PROTEIN FHUC"/>
    <property type="match status" value="1"/>
</dbReference>
<dbReference type="InterPro" id="IPR051535">
    <property type="entry name" value="Siderophore_ABC-ATPase"/>
</dbReference>
<dbReference type="InterPro" id="IPR003439">
    <property type="entry name" value="ABC_transporter-like_ATP-bd"/>
</dbReference>
<name>A0A3E4QP99_9ACTN</name>
<evidence type="ECO:0000313" key="11">
    <source>
        <dbReference type="EMBL" id="RGL08051.1"/>
    </source>
</evidence>
<protein>
    <submittedName>
        <fullName evidence="11">ABC transporter ATP-binding protein</fullName>
    </submittedName>
</protein>
<keyword evidence="4" id="KW-0410">Iron transport</keyword>
<proteinExistence type="predicted"/>
<dbReference type="Proteomes" id="UP000260943">
    <property type="component" value="Unassembled WGS sequence"/>
</dbReference>
<evidence type="ECO:0000256" key="4">
    <source>
        <dbReference type="ARBA" id="ARBA00022496"/>
    </source>
</evidence>
<dbReference type="RefSeq" id="WP_117680194.1">
    <property type="nucleotide sequence ID" value="NZ_QSRJ01000013.1"/>
</dbReference>
<evidence type="ECO:0000256" key="8">
    <source>
        <dbReference type="ARBA" id="ARBA00023065"/>
    </source>
</evidence>
<dbReference type="SUPFAM" id="SSF52540">
    <property type="entry name" value="P-loop containing nucleoside triphosphate hydrolases"/>
    <property type="match status" value="1"/>
</dbReference>
<keyword evidence="3" id="KW-1003">Cell membrane</keyword>
<dbReference type="Pfam" id="PF00005">
    <property type="entry name" value="ABC_tran"/>
    <property type="match status" value="1"/>
</dbReference>
<evidence type="ECO:0000256" key="3">
    <source>
        <dbReference type="ARBA" id="ARBA00022475"/>
    </source>
</evidence>
<keyword evidence="2" id="KW-0813">Transport</keyword>
<dbReference type="InterPro" id="IPR003593">
    <property type="entry name" value="AAA+_ATPase"/>
</dbReference>
<dbReference type="GO" id="GO:0006826">
    <property type="term" value="P:iron ion transport"/>
    <property type="evidence" value="ECO:0007669"/>
    <property type="project" value="UniProtKB-KW"/>
</dbReference>
<keyword evidence="9" id="KW-0472">Membrane</keyword>
<dbReference type="FunFam" id="3.40.50.300:FF:000134">
    <property type="entry name" value="Iron-enterobactin ABC transporter ATP-binding protein"/>
    <property type="match status" value="1"/>
</dbReference>
<dbReference type="PANTHER" id="PTHR42771:SF2">
    <property type="entry name" value="IRON(3+)-HYDROXAMATE IMPORT ATP-BINDING PROTEIN FHUC"/>
    <property type="match status" value="1"/>
</dbReference>
<dbReference type="PROSITE" id="PS50893">
    <property type="entry name" value="ABC_TRANSPORTER_2"/>
    <property type="match status" value="1"/>
</dbReference>